<feature type="transmembrane region" description="Helical" evidence="7">
    <location>
        <begin position="376"/>
        <end position="396"/>
    </location>
</feature>
<name>A0ABS7EHC0_9GAMM</name>
<feature type="transmembrane region" description="Helical" evidence="7">
    <location>
        <begin position="440"/>
        <end position="461"/>
    </location>
</feature>
<organism evidence="8 9">
    <name type="scientific">Neiella holothuriorum</name>
    <dbReference type="NCBI Taxonomy" id="2870530"/>
    <lineage>
        <taxon>Bacteria</taxon>
        <taxon>Pseudomonadati</taxon>
        <taxon>Pseudomonadota</taxon>
        <taxon>Gammaproteobacteria</taxon>
        <taxon>Alteromonadales</taxon>
        <taxon>Echinimonadaceae</taxon>
        <taxon>Neiella</taxon>
    </lineage>
</organism>
<sequence length="483" mass="52986">MSDLRKSLVYSVTSKYFGRLVALISVIIVSRLLTPDELGVYAIASALVLIAGELKSFGAGTYLIREKEIDSETVGKALGVSCMISWSVGALLVVSAWSIEQFYQKPDIAIIVVLLAASFFLAPHIGVGKSLLERDFRFSQILVIDIVSRLGQLASVVILISLGLSYFSLALSVIINNLLELLLVLWFKPKYYQKLPAFKNTHVIFKFGMLVTVANFIRQITRALPDLIIGKVGTSREVAFYSRGMGYINFLSMTINSGIRPVIGPYLSEKRRNRVDLIGPYLLTTKMMAGIMIPALAVSSYASYVVIVAMFGEQWIESAPLVSALCVATIIHNMIGMAITVLITAGFERQVLYRDIVLFCVTALSIYFLYPYGLQAVTYGAIGTATITFLITISMLKRLMSFSIYKQVSVHFQNFAVAAICVAAVAGVDQFIDYKSIPVLVALLVVAIVSMTSWLGGVLLVRHPLGDEILRVGVALKNKLMRA</sequence>
<reference evidence="8" key="1">
    <citation type="submission" date="2021-07" db="EMBL/GenBank/DDBJ databases">
        <title>Neiella marina sp. nov., isolated from the intestinal content of sea cucumber Apostichopus japonicus.</title>
        <authorList>
            <person name="Bai X."/>
        </authorList>
    </citation>
    <scope>NUCLEOTIDE SEQUENCE</scope>
    <source>
        <strain evidence="8">126</strain>
    </source>
</reference>
<accession>A0ABS7EHC0</accession>
<keyword evidence="9" id="KW-1185">Reference proteome</keyword>
<dbReference type="PANTHER" id="PTHR30250">
    <property type="entry name" value="PST FAMILY PREDICTED COLANIC ACID TRANSPORTER"/>
    <property type="match status" value="1"/>
</dbReference>
<feature type="transmembrane region" description="Helical" evidence="7">
    <location>
        <begin position="408"/>
        <end position="428"/>
    </location>
</feature>
<proteinExistence type="inferred from homology"/>
<dbReference type="Pfam" id="PF13440">
    <property type="entry name" value="Polysacc_synt_3"/>
    <property type="match status" value="1"/>
</dbReference>
<feature type="transmembrane region" description="Helical" evidence="7">
    <location>
        <begin position="291"/>
        <end position="312"/>
    </location>
</feature>
<evidence type="ECO:0000256" key="3">
    <source>
        <dbReference type="ARBA" id="ARBA00022475"/>
    </source>
</evidence>
<evidence type="ECO:0000313" key="9">
    <source>
        <dbReference type="Proteomes" id="UP001166251"/>
    </source>
</evidence>
<feature type="transmembrane region" description="Helical" evidence="7">
    <location>
        <begin position="40"/>
        <end position="65"/>
    </location>
</feature>
<evidence type="ECO:0000256" key="5">
    <source>
        <dbReference type="ARBA" id="ARBA00022989"/>
    </source>
</evidence>
<gene>
    <name evidence="8" type="ORF">K0504_11300</name>
</gene>
<feature type="transmembrane region" description="Helical" evidence="7">
    <location>
        <begin position="318"/>
        <end position="344"/>
    </location>
</feature>
<feature type="transmembrane region" description="Helical" evidence="7">
    <location>
        <begin position="77"/>
        <end position="96"/>
    </location>
</feature>
<evidence type="ECO:0000256" key="1">
    <source>
        <dbReference type="ARBA" id="ARBA00004651"/>
    </source>
</evidence>
<dbReference type="EMBL" id="JAHZSS010000013">
    <property type="protein sequence ID" value="MBW8191624.1"/>
    <property type="molecule type" value="Genomic_DNA"/>
</dbReference>
<dbReference type="Proteomes" id="UP001166251">
    <property type="component" value="Unassembled WGS sequence"/>
</dbReference>
<keyword evidence="6 7" id="KW-0472">Membrane</keyword>
<protein>
    <submittedName>
        <fullName evidence="8">Oligosaccharide flippase family protein</fullName>
    </submittedName>
</protein>
<comment type="caution">
    <text evidence="8">The sequence shown here is derived from an EMBL/GenBank/DDBJ whole genome shotgun (WGS) entry which is preliminary data.</text>
</comment>
<evidence type="ECO:0000256" key="6">
    <source>
        <dbReference type="ARBA" id="ARBA00023136"/>
    </source>
</evidence>
<feature type="transmembrane region" description="Helical" evidence="7">
    <location>
        <begin position="16"/>
        <end position="34"/>
    </location>
</feature>
<keyword evidence="5 7" id="KW-1133">Transmembrane helix</keyword>
<keyword evidence="3" id="KW-1003">Cell membrane</keyword>
<keyword evidence="4 7" id="KW-0812">Transmembrane</keyword>
<feature type="transmembrane region" description="Helical" evidence="7">
    <location>
        <begin position="351"/>
        <end position="370"/>
    </location>
</feature>
<dbReference type="InterPro" id="IPR050833">
    <property type="entry name" value="Poly_Biosynth_Transport"/>
</dbReference>
<comment type="subcellular location">
    <subcellularLocation>
        <location evidence="1">Cell membrane</location>
        <topology evidence="1">Multi-pass membrane protein</topology>
    </subcellularLocation>
</comment>
<feature type="transmembrane region" description="Helical" evidence="7">
    <location>
        <begin position="108"/>
        <end position="127"/>
    </location>
</feature>
<evidence type="ECO:0000313" key="8">
    <source>
        <dbReference type="EMBL" id="MBW8191624.1"/>
    </source>
</evidence>
<dbReference type="RefSeq" id="WP_220104304.1">
    <property type="nucleotide sequence ID" value="NZ_JAHZSS010000013.1"/>
</dbReference>
<evidence type="ECO:0000256" key="2">
    <source>
        <dbReference type="ARBA" id="ARBA00007430"/>
    </source>
</evidence>
<comment type="similarity">
    <text evidence="2">Belongs to the polysaccharide synthase family.</text>
</comment>
<evidence type="ECO:0000256" key="7">
    <source>
        <dbReference type="SAM" id="Phobius"/>
    </source>
</evidence>
<evidence type="ECO:0000256" key="4">
    <source>
        <dbReference type="ARBA" id="ARBA00022692"/>
    </source>
</evidence>
<dbReference type="PANTHER" id="PTHR30250:SF10">
    <property type="entry name" value="LIPOPOLYSACCHARIDE BIOSYNTHESIS PROTEIN WZXC"/>
    <property type="match status" value="1"/>
</dbReference>